<evidence type="ECO:0000256" key="5">
    <source>
        <dbReference type="ARBA" id="ARBA00022777"/>
    </source>
</evidence>
<dbReference type="InterPro" id="IPR025669">
    <property type="entry name" value="AAA_dom"/>
</dbReference>
<feature type="chain" id="PRO_5036861035" description="non-specific protein-tyrosine kinase" evidence="11">
    <location>
        <begin position="27"/>
        <end position="690"/>
    </location>
</feature>
<dbReference type="CDD" id="cd05387">
    <property type="entry name" value="BY-kinase"/>
    <property type="match status" value="1"/>
</dbReference>
<keyword evidence="6" id="KW-0067">ATP-binding</keyword>
<gene>
    <name evidence="13" type="ORF">GCM10011614_20900</name>
</gene>
<proteinExistence type="inferred from homology"/>
<dbReference type="InterPro" id="IPR050445">
    <property type="entry name" value="Bact_polysacc_biosynth/exp"/>
</dbReference>
<sequence length="690" mass="73049">MVVFIVTALVAAAGLALMPRTYSATAALLLEPREEQPVKVVDRGVLAPADDNLIDTAVQIIRSPTVALAVVRRLHLARRPEFAATGDADAAPDAPASAPGGEGTSAAERRAMAHLLGSTAVKRIGVTYLVEVSASSRDPQLAAGIANEIAQAYIDLETEQRLASSSRTTSLVQDRAGSLRHQAVSDDAALQTYMVRNNLMSAEGATMAEQEVSELNRQIAQAQAEVAEQRGRLAAATGQIARGGGGADIGAALASDTVRQLRQQEAETSARLAQLDARYGDRHPEVVQTRDELSDIRSQLNSELGRIVSGLRGDVQIAESRLSSLLASRNRARGALAQNGSAQVGRFELERRAEASRAIYNAYLTRAKETAEAGEIPDTEARIASPARTPGAPSSPNYPLGALAALVAAIMVAGLAAGVAEYVESSVSTKHDIVDVLGAAYAGAVPSLESATKAQIAGIDPQDYVLMRPMSLFTESLRALATFLDLGTPDGSRVVTITSPLPREGKSTLSMSLARTLAMGKRRVVLIDADVRHHSTSDALAPDRRAEGLFRVLDGTRALDEALILDKRSGLHVLTTMGQTGPEDAITEDALAALIAALRARFDIVMFDSAPLLGIAETRVVTRLSDVTLVVARWRRTPIKAIRAALDLLGQGGTRIGGVALNVVNIQEYASAGLTDAFSYYKKFKGYYVD</sequence>
<reference evidence="13" key="2">
    <citation type="submission" date="2020-09" db="EMBL/GenBank/DDBJ databases">
        <authorList>
            <person name="Sun Q."/>
            <person name="Kim S."/>
        </authorList>
    </citation>
    <scope>NUCLEOTIDE SEQUENCE</scope>
    <source>
        <strain evidence="13">KCTC 32255</strain>
    </source>
</reference>
<dbReference type="AlphaFoldDB" id="A0A918PFQ6"/>
<dbReference type="EMBL" id="BMZA01000007">
    <property type="protein sequence ID" value="GGZ05892.1"/>
    <property type="molecule type" value="Genomic_DNA"/>
</dbReference>
<name>A0A918PFQ6_9SPHN</name>
<comment type="similarity">
    <text evidence="1">Belongs to the CpsD/CapB family.</text>
</comment>
<evidence type="ECO:0000256" key="1">
    <source>
        <dbReference type="ARBA" id="ARBA00007316"/>
    </source>
</evidence>
<keyword evidence="4" id="KW-0547">Nucleotide-binding</keyword>
<dbReference type="InterPro" id="IPR005702">
    <property type="entry name" value="Wzc-like_C"/>
</dbReference>
<comment type="catalytic activity">
    <reaction evidence="8">
        <text>L-tyrosyl-[protein] + ATP = O-phospho-L-tyrosyl-[protein] + ADP + H(+)</text>
        <dbReference type="Rhea" id="RHEA:10596"/>
        <dbReference type="Rhea" id="RHEA-COMP:10136"/>
        <dbReference type="Rhea" id="RHEA-COMP:20101"/>
        <dbReference type="ChEBI" id="CHEBI:15378"/>
        <dbReference type="ChEBI" id="CHEBI:30616"/>
        <dbReference type="ChEBI" id="CHEBI:46858"/>
        <dbReference type="ChEBI" id="CHEBI:61978"/>
        <dbReference type="ChEBI" id="CHEBI:456216"/>
        <dbReference type="EC" id="2.7.10.2"/>
    </reaction>
</comment>
<protein>
    <recommendedName>
        <fullName evidence="2">non-specific protein-tyrosine kinase</fullName>
        <ecNumber evidence="2">2.7.10.2</ecNumber>
    </recommendedName>
</protein>
<keyword evidence="7" id="KW-0829">Tyrosine-protein kinase</keyword>
<dbReference type="GO" id="GO:0004713">
    <property type="term" value="F:protein tyrosine kinase activity"/>
    <property type="evidence" value="ECO:0007669"/>
    <property type="project" value="TreeGrafter"/>
</dbReference>
<comment type="caution">
    <text evidence="13">The sequence shown here is derived from an EMBL/GenBank/DDBJ whole genome shotgun (WGS) entry which is preliminary data.</text>
</comment>
<evidence type="ECO:0000256" key="4">
    <source>
        <dbReference type="ARBA" id="ARBA00022741"/>
    </source>
</evidence>
<feature type="domain" description="AAA" evidence="12">
    <location>
        <begin position="505"/>
        <end position="632"/>
    </location>
</feature>
<dbReference type="SUPFAM" id="SSF52540">
    <property type="entry name" value="P-loop containing nucleoside triphosphate hydrolases"/>
    <property type="match status" value="1"/>
</dbReference>
<evidence type="ECO:0000256" key="2">
    <source>
        <dbReference type="ARBA" id="ARBA00011903"/>
    </source>
</evidence>
<keyword evidence="11" id="KW-0732">Signal</keyword>
<keyword evidence="5" id="KW-0418">Kinase</keyword>
<evidence type="ECO:0000256" key="7">
    <source>
        <dbReference type="ARBA" id="ARBA00023137"/>
    </source>
</evidence>
<evidence type="ECO:0000256" key="3">
    <source>
        <dbReference type="ARBA" id="ARBA00022679"/>
    </source>
</evidence>
<organism evidence="13 14">
    <name type="scientific">Novosphingobium colocasiae</name>
    <dbReference type="NCBI Taxonomy" id="1256513"/>
    <lineage>
        <taxon>Bacteria</taxon>
        <taxon>Pseudomonadati</taxon>
        <taxon>Pseudomonadota</taxon>
        <taxon>Alphaproteobacteria</taxon>
        <taxon>Sphingomonadales</taxon>
        <taxon>Sphingomonadaceae</taxon>
        <taxon>Novosphingobium</taxon>
    </lineage>
</organism>
<dbReference type="Pfam" id="PF13614">
    <property type="entry name" value="AAA_31"/>
    <property type="match status" value="1"/>
</dbReference>
<feature type="compositionally biased region" description="Low complexity" evidence="10">
    <location>
        <begin position="85"/>
        <end position="99"/>
    </location>
</feature>
<evidence type="ECO:0000256" key="8">
    <source>
        <dbReference type="ARBA" id="ARBA00051245"/>
    </source>
</evidence>
<feature type="region of interest" description="Disordered" evidence="10">
    <location>
        <begin position="85"/>
        <end position="106"/>
    </location>
</feature>
<evidence type="ECO:0000313" key="13">
    <source>
        <dbReference type="EMBL" id="GGZ05892.1"/>
    </source>
</evidence>
<dbReference type="Proteomes" id="UP000648075">
    <property type="component" value="Unassembled WGS sequence"/>
</dbReference>
<feature type="coiled-coil region" evidence="9">
    <location>
        <begin position="205"/>
        <end position="278"/>
    </location>
</feature>
<keyword evidence="3" id="KW-0808">Transferase</keyword>
<evidence type="ECO:0000313" key="14">
    <source>
        <dbReference type="Proteomes" id="UP000648075"/>
    </source>
</evidence>
<reference evidence="13" key="1">
    <citation type="journal article" date="2014" name="Int. J. Syst. Evol. Microbiol.">
        <title>Complete genome sequence of Corynebacterium casei LMG S-19264T (=DSM 44701T), isolated from a smear-ripened cheese.</title>
        <authorList>
            <consortium name="US DOE Joint Genome Institute (JGI-PGF)"/>
            <person name="Walter F."/>
            <person name="Albersmeier A."/>
            <person name="Kalinowski J."/>
            <person name="Ruckert C."/>
        </authorList>
    </citation>
    <scope>NUCLEOTIDE SEQUENCE</scope>
    <source>
        <strain evidence="13">KCTC 32255</strain>
    </source>
</reference>
<dbReference type="EC" id="2.7.10.2" evidence="2"/>
<feature type="signal peptide" evidence="11">
    <location>
        <begin position="1"/>
        <end position="26"/>
    </location>
</feature>
<dbReference type="InterPro" id="IPR027417">
    <property type="entry name" value="P-loop_NTPase"/>
</dbReference>
<evidence type="ECO:0000256" key="10">
    <source>
        <dbReference type="SAM" id="MobiDB-lite"/>
    </source>
</evidence>
<evidence type="ECO:0000259" key="12">
    <source>
        <dbReference type="Pfam" id="PF13614"/>
    </source>
</evidence>
<dbReference type="Gene3D" id="3.40.50.300">
    <property type="entry name" value="P-loop containing nucleotide triphosphate hydrolases"/>
    <property type="match status" value="1"/>
</dbReference>
<accession>A0A918PFQ6</accession>
<dbReference type="PANTHER" id="PTHR32309">
    <property type="entry name" value="TYROSINE-PROTEIN KINASE"/>
    <property type="match status" value="1"/>
</dbReference>
<evidence type="ECO:0000256" key="6">
    <source>
        <dbReference type="ARBA" id="ARBA00022840"/>
    </source>
</evidence>
<evidence type="ECO:0000256" key="11">
    <source>
        <dbReference type="SAM" id="SignalP"/>
    </source>
</evidence>
<keyword evidence="9" id="KW-0175">Coiled coil</keyword>
<dbReference type="GO" id="GO:0005886">
    <property type="term" value="C:plasma membrane"/>
    <property type="evidence" value="ECO:0007669"/>
    <property type="project" value="TreeGrafter"/>
</dbReference>
<keyword evidence="14" id="KW-1185">Reference proteome</keyword>
<evidence type="ECO:0000256" key="9">
    <source>
        <dbReference type="SAM" id="Coils"/>
    </source>
</evidence>
<dbReference type="PANTHER" id="PTHR32309:SF13">
    <property type="entry name" value="FERRIC ENTEROBACTIN TRANSPORT PROTEIN FEPE"/>
    <property type="match status" value="1"/>
</dbReference>